<comment type="similarity">
    <text evidence="2">Belongs to the DapA family.</text>
</comment>
<dbReference type="PRINTS" id="PR00146">
    <property type="entry name" value="DHPICSNTHASE"/>
</dbReference>
<dbReference type="InterPro" id="IPR013785">
    <property type="entry name" value="Aldolase_TIM"/>
</dbReference>
<protein>
    <submittedName>
        <fullName evidence="6">Dihydrodipicolinate synthase protein</fullName>
        <ecNumber evidence="6">4.3.3.7</ecNumber>
    </submittedName>
</protein>
<feature type="region of interest" description="Disordered" evidence="5">
    <location>
        <begin position="289"/>
        <end position="312"/>
    </location>
</feature>
<dbReference type="PANTHER" id="PTHR12128">
    <property type="entry name" value="DIHYDRODIPICOLINATE SYNTHASE"/>
    <property type="match status" value="1"/>
</dbReference>
<dbReference type="GO" id="GO:0008840">
    <property type="term" value="F:4-hydroxy-tetrahydrodipicolinate synthase activity"/>
    <property type="evidence" value="ECO:0007669"/>
    <property type="project" value="UniProtKB-EC"/>
</dbReference>
<organism evidence="6 7">
    <name type="scientific">Mesorhizobium metallidurans STM 2683</name>
    <dbReference type="NCBI Taxonomy" id="1297569"/>
    <lineage>
        <taxon>Bacteria</taxon>
        <taxon>Pseudomonadati</taxon>
        <taxon>Pseudomonadota</taxon>
        <taxon>Alphaproteobacteria</taxon>
        <taxon>Hyphomicrobiales</taxon>
        <taxon>Phyllobacteriaceae</taxon>
        <taxon>Mesorhizobium</taxon>
    </lineage>
</organism>
<dbReference type="SUPFAM" id="SSF51569">
    <property type="entry name" value="Aldolase"/>
    <property type="match status" value="1"/>
</dbReference>
<keyword evidence="1 2" id="KW-0456">Lyase</keyword>
<dbReference type="OrthoDB" id="7157803at2"/>
<feature type="active site" description="Proton donor/acceptor" evidence="3">
    <location>
        <position position="139"/>
    </location>
</feature>
<dbReference type="PIRSF" id="PIRSF001365">
    <property type="entry name" value="DHDPS"/>
    <property type="match status" value="1"/>
</dbReference>
<dbReference type="Gene3D" id="3.20.20.70">
    <property type="entry name" value="Aldolase class I"/>
    <property type="match status" value="1"/>
</dbReference>
<evidence type="ECO:0000256" key="5">
    <source>
        <dbReference type="SAM" id="MobiDB-lite"/>
    </source>
</evidence>
<dbReference type="PANTHER" id="PTHR12128:SF67">
    <property type="entry name" value="BLR3884 PROTEIN"/>
    <property type="match status" value="1"/>
</dbReference>
<comment type="caution">
    <text evidence="6">The sequence shown here is derived from an EMBL/GenBank/DDBJ whole genome shotgun (WGS) entry which is preliminary data.</text>
</comment>
<keyword evidence="7" id="KW-1185">Reference proteome</keyword>
<feature type="binding site" evidence="4">
    <location>
        <position position="210"/>
    </location>
    <ligand>
        <name>pyruvate</name>
        <dbReference type="ChEBI" id="CHEBI:15361"/>
    </ligand>
</feature>
<name>M5EJB6_9HYPH</name>
<evidence type="ECO:0000313" key="7">
    <source>
        <dbReference type="Proteomes" id="UP000012062"/>
    </source>
</evidence>
<dbReference type="EMBL" id="CAUM01000030">
    <property type="protein sequence ID" value="CCV04300.1"/>
    <property type="molecule type" value="Genomic_DNA"/>
</dbReference>
<evidence type="ECO:0000313" key="6">
    <source>
        <dbReference type="EMBL" id="CCV04300.1"/>
    </source>
</evidence>
<dbReference type="STRING" id="1297569.MESS2_1250055"/>
<dbReference type="CDD" id="cd00408">
    <property type="entry name" value="DHDPS-like"/>
    <property type="match status" value="1"/>
</dbReference>
<evidence type="ECO:0000256" key="4">
    <source>
        <dbReference type="PIRSR" id="PIRSR001365-2"/>
    </source>
</evidence>
<dbReference type="eggNOG" id="COG0329">
    <property type="taxonomic scope" value="Bacteria"/>
</dbReference>
<feature type="binding site" evidence="4">
    <location>
        <position position="47"/>
    </location>
    <ligand>
        <name>pyruvate</name>
        <dbReference type="ChEBI" id="CHEBI:15361"/>
    </ligand>
</feature>
<evidence type="ECO:0000256" key="1">
    <source>
        <dbReference type="ARBA" id="ARBA00023239"/>
    </source>
</evidence>
<dbReference type="Pfam" id="PF00701">
    <property type="entry name" value="DHDPS"/>
    <property type="match status" value="1"/>
</dbReference>
<dbReference type="AlphaFoldDB" id="M5EJB6"/>
<dbReference type="RefSeq" id="WP_008873278.1">
    <property type="nucleotide sequence ID" value="NZ_CAUM01000030.1"/>
</dbReference>
<dbReference type="InterPro" id="IPR002220">
    <property type="entry name" value="DapA-like"/>
</dbReference>
<sequence length="312" mass="33040">MTSRFGLSAALATPFDASGQIIMPAMVAQARKCLAEGCGSVTLFGTTGEGASVGTQERRSVIEAMLAAGIAPNQLVAGVLMDAVEDAAGQARDALRRGARNILLAPPSYFKNVGDDGLFGWFSAVFAALGPLARDVLVYNIPSVTMVKLSLGLIGRLRAAFPGVVTGVKDSGGDWDYSQALLGAHGDLVILIGDERHLAQAVRIGAQGAISGMANFAAAEIRAMAENGRDDPRVERFVLELLKHPVIPAVKAMVAHKTGDERWLAVRPPLEPVALPERQQLVAAYDGLRQSRPERHGKRARISVSRWATATN</sequence>
<feature type="active site" description="Schiff-base intermediate with substrate" evidence="3">
    <location>
        <position position="169"/>
    </location>
</feature>
<evidence type="ECO:0000256" key="2">
    <source>
        <dbReference type="PIRNR" id="PIRNR001365"/>
    </source>
</evidence>
<proteinExistence type="inferred from homology"/>
<dbReference type="Proteomes" id="UP000012062">
    <property type="component" value="Unassembled WGS sequence"/>
</dbReference>
<gene>
    <name evidence="6" type="primary">dapAf</name>
    <name evidence="6" type="ORF">MESS2_1250055</name>
</gene>
<dbReference type="SMART" id="SM01130">
    <property type="entry name" value="DHDPS"/>
    <property type="match status" value="1"/>
</dbReference>
<dbReference type="EC" id="4.3.3.7" evidence="6"/>
<reference evidence="6 7" key="1">
    <citation type="submission" date="2013-02" db="EMBL/GenBank/DDBJ databases">
        <authorList>
            <person name="Genoscope - CEA"/>
        </authorList>
    </citation>
    <scope>NUCLEOTIDE SEQUENCE [LARGE SCALE GENOMIC DNA]</scope>
    <source>
        <strain evidence="6 7">STM 2683</strain>
    </source>
</reference>
<accession>M5EJB6</accession>
<evidence type="ECO:0000256" key="3">
    <source>
        <dbReference type="PIRSR" id="PIRSR001365-1"/>
    </source>
</evidence>